<comment type="subcellular location">
    <subcellularLocation>
        <location evidence="2">Cell membrane</location>
        <topology evidence="2">Multi-pass membrane protein</topology>
    </subcellularLocation>
</comment>
<reference evidence="27" key="1">
    <citation type="journal article" date="2017" name="Biotechnol. Biofuels">
        <title>Evaluation of environmental bacterial communities as a factor affecting the growth of duckweed Lemna minor.</title>
        <authorList>
            <person name="Ishizawa H."/>
            <person name="Kuroda M."/>
            <person name="Morikawa M."/>
            <person name="Ike M."/>
        </authorList>
    </citation>
    <scope>NUCLEOTIDE SEQUENCE [LARGE SCALE GENOMIC DNA]</scope>
    <source>
        <strain evidence="27">H3</strain>
    </source>
</reference>
<dbReference type="EC" id="2.7.13.3" evidence="3"/>
<dbReference type="GO" id="GO:0005524">
    <property type="term" value="F:ATP binding"/>
    <property type="evidence" value="ECO:0007669"/>
    <property type="project" value="UniProtKB-KW"/>
</dbReference>
<dbReference type="SMART" id="SM00388">
    <property type="entry name" value="HisKA"/>
    <property type="match status" value="1"/>
</dbReference>
<dbReference type="InterPro" id="IPR003661">
    <property type="entry name" value="HisK_dim/P_dom"/>
</dbReference>
<evidence type="ECO:0000256" key="20">
    <source>
        <dbReference type="SAM" id="Phobius"/>
    </source>
</evidence>
<dbReference type="PANTHER" id="PTHR45339">
    <property type="entry name" value="HYBRID SIGNAL TRANSDUCTION HISTIDINE KINASE J"/>
    <property type="match status" value="1"/>
</dbReference>
<organism evidence="26 27">
    <name type="scientific">Aquitalea magnusonii</name>
    <dbReference type="NCBI Taxonomy" id="332411"/>
    <lineage>
        <taxon>Bacteria</taxon>
        <taxon>Pseudomonadati</taxon>
        <taxon>Pseudomonadota</taxon>
        <taxon>Betaproteobacteria</taxon>
        <taxon>Neisseriales</taxon>
        <taxon>Chromobacteriaceae</taxon>
        <taxon>Aquitalea</taxon>
    </lineage>
</organism>
<dbReference type="PROSITE" id="PS50112">
    <property type="entry name" value="PAS"/>
    <property type="match status" value="1"/>
</dbReference>
<dbReference type="InterPro" id="IPR000700">
    <property type="entry name" value="PAS-assoc_C"/>
</dbReference>
<dbReference type="FunFam" id="1.10.287.130:FF:000002">
    <property type="entry name" value="Two-component osmosensing histidine kinase"/>
    <property type="match status" value="1"/>
</dbReference>
<evidence type="ECO:0000259" key="24">
    <source>
        <dbReference type="PROSITE" id="PS50113"/>
    </source>
</evidence>
<dbReference type="InterPro" id="IPR011006">
    <property type="entry name" value="CheY-like_superfamily"/>
</dbReference>
<dbReference type="InterPro" id="IPR035965">
    <property type="entry name" value="PAS-like_dom_sf"/>
</dbReference>
<name>A0A3G9GJB6_9NEIS</name>
<evidence type="ECO:0000256" key="5">
    <source>
        <dbReference type="ARBA" id="ARBA00022553"/>
    </source>
</evidence>
<dbReference type="InterPro" id="IPR036097">
    <property type="entry name" value="HisK_dim/P_sf"/>
</dbReference>
<dbReference type="Pfam" id="PF02518">
    <property type="entry name" value="HATPase_c"/>
    <property type="match status" value="1"/>
</dbReference>
<dbReference type="GO" id="GO:0005886">
    <property type="term" value="C:plasma membrane"/>
    <property type="evidence" value="ECO:0007669"/>
    <property type="project" value="UniProtKB-SubCell"/>
</dbReference>
<dbReference type="EMBL" id="AP018823">
    <property type="protein sequence ID" value="BBF87625.1"/>
    <property type="molecule type" value="Genomic_DNA"/>
</dbReference>
<keyword evidence="13 20" id="KW-0472">Membrane</keyword>
<dbReference type="KEGG" id="amah:DLM_4051"/>
<keyword evidence="9 26" id="KW-0418">Kinase</keyword>
<feature type="transmembrane region" description="Helical" evidence="20">
    <location>
        <begin position="20"/>
        <end position="43"/>
    </location>
</feature>
<dbReference type="Pfam" id="PF01627">
    <property type="entry name" value="Hpt"/>
    <property type="match status" value="1"/>
</dbReference>
<evidence type="ECO:0000313" key="27">
    <source>
        <dbReference type="Proteomes" id="UP000198290"/>
    </source>
</evidence>
<dbReference type="InterPro" id="IPR004358">
    <property type="entry name" value="Sig_transdc_His_kin-like_C"/>
</dbReference>
<evidence type="ECO:0000256" key="19">
    <source>
        <dbReference type="PROSITE-ProRule" id="PRU00169"/>
    </source>
</evidence>
<dbReference type="InterPro" id="IPR036890">
    <property type="entry name" value="HATPase_C_sf"/>
</dbReference>
<dbReference type="PROSITE" id="PS50113">
    <property type="entry name" value="PAC"/>
    <property type="match status" value="1"/>
</dbReference>
<dbReference type="CDD" id="cd00130">
    <property type="entry name" value="PAS"/>
    <property type="match status" value="1"/>
</dbReference>
<dbReference type="Gene3D" id="1.20.120.160">
    <property type="entry name" value="HPT domain"/>
    <property type="match status" value="1"/>
</dbReference>
<dbReference type="InterPro" id="IPR008207">
    <property type="entry name" value="Sig_transdc_His_kin_Hpt_dom"/>
</dbReference>
<evidence type="ECO:0000259" key="25">
    <source>
        <dbReference type="PROSITE" id="PS50894"/>
    </source>
</evidence>
<keyword evidence="8" id="KW-0547">Nucleotide-binding</keyword>
<dbReference type="PROSITE" id="PS50109">
    <property type="entry name" value="HIS_KIN"/>
    <property type="match status" value="1"/>
</dbReference>
<dbReference type="InterPro" id="IPR001789">
    <property type="entry name" value="Sig_transdc_resp-reg_receiver"/>
</dbReference>
<dbReference type="FunFam" id="3.30.565.10:FF:000010">
    <property type="entry name" value="Sensor histidine kinase RcsC"/>
    <property type="match status" value="1"/>
</dbReference>
<evidence type="ECO:0000256" key="18">
    <source>
        <dbReference type="PROSITE-ProRule" id="PRU00110"/>
    </source>
</evidence>
<evidence type="ECO:0000259" key="21">
    <source>
        <dbReference type="PROSITE" id="PS50109"/>
    </source>
</evidence>
<dbReference type="PRINTS" id="PR00344">
    <property type="entry name" value="BCTRLSENSOR"/>
</dbReference>
<evidence type="ECO:0000256" key="15">
    <source>
        <dbReference type="ARBA" id="ARBA00064003"/>
    </source>
</evidence>
<reference evidence="26 27" key="2">
    <citation type="journal article" date="2017" name="Genome Announc.">
        <title>Draft genome sequence of Aquitalea magnusonii strain H3, a plant growth-promoting bacterium of duckweed Lemna minor.</title>
        <authorList>
            <person name="Ishizawa H."/>
            <person name="Kuroda M."/>
            <person name="Ike M."/>
        </authorList>
    </citation>
    <scope>NUCLEOTIDE SEQUENCE [LARGE SCALE GENOMIC DNA]</scope>
    <source>
        <strain evidence="26 27">H3</strain>
    </source>
</reference>
<keyword evidence="6" id="KW-0808">Transferase</keyword>
<dbReference type="SUPFAM" id="SSF47384">
    <property type="entry name" value="Homodimeric domain of signal transducing histidine kinase"/>
    <property type="match status" value="1"/>
</dbReference>
<evidence type="ECO:0000256" key="13">
    <source>
        <dbReference type="ARBA" id="ARBA00023136"/>
    </source>
</evidence>
<evidence type="ECO:0000256" key="11">
    <source>
        <dbReference type="ARBA" id="ARBA00022989"/>
    </source>
</evidence>
<dbReference type="SUPFAM" id="SSF55785">
    <property type="entry name" value="PYP-like sensor domain (PAS domain)"/>
    <property type="match status" value="2"/>
</dbReference>
<evidence type="ECO:0000256" key="14">
    <source>
        <dbReference type="ARBA" id="ARBA00058004"/>
    </source>
</evidence>
<keyword evidence="10" id="KW-0067">ATP-binding</keyword>
<comment type="subunit">
    <text evidence="15">At low DSF concentrations, interacts with RpfF.</text>
</comment>
<evidence type="ECO:0000256" key="9">
    <source>
        <dbReference type="ARBA" id="ARBA00022777"/>
    </source>
</evidence>
<dbReference type="Gene3D" id="1.10.287.130">
    <property type="match status" value="1"/>
</dbReference>
<feature type="domain" description="Histidine kinase" evidence="21">
    <location>
        <begin position="779"/>
        <end position="1000"/>
    </location>
</feature>
<evidence type="ECO:0000256" key="8">
    <source>
        <dbReference type="ARBA" id="ARBA00022741"/>
    </source>
</evidence>
<dbReference type="InterPro" id="IPR036641">
    <property type="entry name" value="HPT_dom_sf"/>
</dbReference>
<evidence type="ECO:0000256" key="7">
    <source>
        <dbReference type="ARBA" id="ARBA00022692"/>
    </source>
</evidence>
<dbReference type="OrthoDB" id="9176737at2"/>
<dbReference type="NCBIfam" id="TIGR00229">
    <property type="entry name" value="sensory_box"/>
    <property type="match status" value="2"/>
</dbReference>
<feature type="domain" description="HPt" evidence="25">
    <location>
        <begin position="1184"/>
        <end position="1277"/>
    </location>
</feature>
<feature type="domain" description="PAS" evidence="23">
    <location>
        <begin position="363"/>
        <end position="416"/>
    </location>
</feature>
<reference evidence="27" key="3">
    <citation type="journal article" date="2017" name="Plant Physiol. Biochem.">
        <title>Differential oxidative and antioxidative response of duckweed Lemna minor toward plant growth promoting/inhibiting bacteria.</title>
        <authorList>
            <person name="Ishizawa H."/>
            <person name="Kuroda M."/>
            <person name="Morikawa M."/>
            <person name="Ike M."/>
        </authorList>
    </citation>
    <scope>NUCLEOTIDE SEQUENCE [LARGE SCALE GENOMIC DNA]</scope>
    <source>
        <strain evidence="27">H3</strain>
    </source>
</reference>
<dbReference type="Gene3D" id="3.40.50.2300">
    <property type="match status" value="1"/>
</dbReference>
<gene>
    <name evidence="26" type="ORF">DLM_4051</name>
</gene>
<comment type="function">
    <text evidence="14">Member of the two-component regulatory system BvgS/BvgA. Phosphorylates BvgA via a four-step phosphorelay in response to environmental signals.</text>
</comment>
<dbReference type="CDD" id="cd16922">
    <property type="entry name" value="HATPase_EvgS-ArcB-TorS-like"/>
    <property type="match status" value="1"/>
</dbReference>
<dbReference type="Gene3D" id="3.30.450.20">
    <property type="entry name" value="PAS domain"/>
    <property type="match status" value="2"/>
</dbReference>
<evidence type="ECO:0000256" key="10">
    <source>
        <dbReference type="ARBA" id="ARBA00022840"/>
    </source>
</evidence>
<evidence type="ECO:0000313" key="26">
    <source>
        <dbReference type="EMBL" id="BBF87625.1"/>
    </source>
</evidence>
<evidence type="ECO:0000256" key="4">
    <source>
        <dbReference type="ARBA" id="ARBA00022475"/>
    </source>
</evidence>
<dbReference type="SUPFAM" id="SSF47226">
    <property type="entry name" value="Histidine-containing phosphotransfer domain, HPT domain"/>
    <property type="match status" value="1"/>
</dbReference>
<proteinExistence type="predicted"/>
<dbReference type="PROSITE" id="PS50894">
    <property type="entry name" value="HPT"/>
    <property type="match status" value="1"/>
</dbReference>
<keyword evidence="12" id="KW-0902">Two-component regulatory system</keyword>
<accession>A0A3G9GJB6</accession>
<dbReference type="InterPro" id="IPR000014">
    <property type="entry name" value="PAS"/>
</dbReference>
<dbReference type="Proteomes" id="UP000198290">
    <property type="component" value="Chromosome"/>
</dbReference>
<evidence type="ECO:0000256" key="1">
    <source>
        <dbReference type="ARBA" id="ARBA00000085"/>
    </source>
</evidence>
<feature type="domain" description="Response regulatory" evidence="22">
    <location>
        <begin position="1029"/>
        <end position="1149"/>
    </location>
</feature>
<dbReference type="PANTHER" id="PTHR45339:SF1">
    <property type="entry name" value="HYBRID SIGNAL TRANSDUCTION HISTIDINE KINASE J"/>
    <property type="match status" value="1"/>
</dbReference>
<sequence>MQGDKMANTNNKASQTLAIGRAVIAIVVLLGIFQIGWVARLLLASWQHYQQAVALSEVHQVRTKFYTAADLLRREAILSRSLLYRNTPPYPKERSQLALLRSQADYWMNQAMAAGQQDIVIEQRAKLADVALQLESFHSLRAEIDMRIGPAWGVDETLGYGEELSSRHLQDAINDVLIGMNGQIKWNAPPGLYIMMDIAQDSWSIGHVLRSSAAALLLRSERDAPLSETEEMDLQSRLDLSNLMLQQLRADAAHIDDRELLASLRRISDAALQLHMLNKQQLTLLQAHQRLASMQPAMQQQVEQVQQESWALFLHTNRLCAQQIEQALQDYRRQLIHDSLLGIAILALGLILLYSMTKRVLKPLNRLQRMLDAAGDAIMTINQHGVVLSANAGAQRLFGNGRVTLEGQQISQLLQLPQALADTLQVVSEQGSQTLQGEGIKLNGELFFAGITVSTFRSTDTGKEFMLIVRDEHQRRIAEHSLEHNLSMLSAISHVENLMLSRWPRNEVLDRLLQEFIRFSRAEQGFMLVLAEFPDDRFEIHLQAGNWPDTLPPLETVAHEAEPLTWLLQRLAEMPPWITLPVSMDDDVSALICLLQPDLTLLGKGIQPLVGAYANILGFFDEEDRRKLSESQLRSVLQEEEAIYSASPIGLLRLNEQMQIVRANRMAEDIFGRGGNSLPGMHLMELLASDQSWFDLTSQLNSMVQYQSKLRCELECINADGRPIWVLFEGMLLFPDRPREGTILACLDITESKLAEFELRMARDQANAANRAKSSFLATMSHEIRTPMNGVLGMLELLAMTPLNPEQKDSVDTIQESARTLLRLIDDILDFSKIEADKLEVVLTPTAVKPLLEQVRTLYAETAAAKGLQLKLEVDERLAPALLLDPLRLRQILQNFVSNAVKFTANGGITLHVEVLEQEFSAQTLRFDIIDTGIGISPENLSRLFEPFTQAESDTSRRFGGTGLGLAICRRLAGLMGGHVELESQPGQGTRASLLLVANIVDISELPAGDAEEVGSAAVGTSQYDALLPILFAEDNPTNRKLTLRQLEKLGYTAECAEDGAQAYAMWQAGHYSLLLTDCHMPVTDGYELARLIRAYEAEHPERGHLPIIACTANAGQEELNKTSAAGMDDFLTKPLAINILAAMLEKWLNKSPENTMLPAPDTPVPALPCPVDRSVLEVYSDGELAVELEILHDFEQANQEDMAALRQAASDASAEQLAWAAHRIKGASRMVGANEMGNAAEAVEKAAKAGEVAQAQALLLSLEAALAAFEHWLQQQDTASV</sequence>
<keyword evidence="4" id="KW-1003">Cell membrane</keyword>
<evidence type="ECO:0000256" key="6">
    <source>
        <dbReference type="ARBA" id="ARBA00022679"/>
    </source>
</evidence>
<feature type="domain" description="PAC" evidence="24">
    <location>
        <begin position="710"/>
        <end position="761"/>
    </location>
</feature>
<evidence type="ECO:0000256" key="12">
    <source>
        <dbReference type="ARBA" id="ARBA00023012"/>
    </source>
</evidence>
<dbReference type="InterPro" id="IPR005467">
    <property type="entry name" value="His_kinase_dom"/>
</dbReference>
<evidence type="ECO:0000256" key="2">
    <source>
        <dbReference type="ARBA" id="ARBA00004651"/>
    </source>
</evidence>
<feature type="modified residue" description="4-aspartylphosphate" evidence="19">
    <location>
        <position position="1078"/>
    </location>
</feature>
<dbReference type="Gene3D" id="3.30.565.10">
    <property type="entry name" value="Histidine kinase-like ATPase, C-terminal domain"/>
    <property type="match status" value="1"/>
</dbReference>
<dbReference type="Pfam" id="PF13426">
    <property type="entry name" value="PAS_9"/>
    <property type="match status" value="2"/>
</dbReference>
<keyword evidence="27" id="KW-1185">Reference proteome</keyword>
<dbReference type="SUPFAM" id="SSF55874">
    <property type="entry name" value="ATPase domain of HSP90 chaperone/DNA topoisomerase II/histidine kinase"/>
    <property type="match status" value="1"/>
</dbReference>
<dbReference type="SMART" id="SM00448">
    <property type="entry name" value="REC"/>
    <property type="match status" value="1"/>
</dbReference>
<dbReference type="GO" id="GO:0000155">
    <property type="term" value="F:phosphorelay sensor kinase activity"/>
    <property type="evidence" value="ECO:0007669"/>
    <property type="project" value="InterPro"/>
</dbReference>
<dbReference type="SMART" id="SM00073">
    <property type="entry name" value="HPT"/>
    <property type="match status" value="1"/>
</dbReference>
<feature type="modified residue" description="Phosphohistidine" evidence="18">
    <location>
        <position position="1223"/>
    </location>
</feature>
<dbReference type="CDD" id="cd17546">
    <property type="entry name" value="REC_hyHK_CKI1_RcsC-like"/>
    <property type="match status" value="1"/>
</dbReference>
<dbReference type="CDD" id="cd00082">
    <property type="entry name" value="HisKA"/>
    <property type="match status" value="1"/>
</dbReference>
<dbReference type="Pfam" id="PF00512">
    <property type="entry name" value="HisKA"/>
    <property type="match status" value="1"/>
</dbReference>
<evidence type="ECO:0000256" key="17">
    <source>
        <dbReference type="ARBA" id="ARBA00070152"/>
    </source>
</evidence>
<keyword evidence="11 20" id="KW-1133">Transmembrane helix</keyword>
<dbReference type="InterPro" id="IPR003594">
    <property type="entry name" value="HATPase_dom"/>
</dbReference>
<dbReference type="PROSITE" id="PS50110">
    <property type="entry name" value="RESPONSE_REGULATORY"/>
    <property type="match status" value="1"/>
</dbReference>
<dbReference type="SUPFAM" id="SSF52172">
    <property type="entry name" value="CheY-like"/>
    <property type="match status" value="1"/>
</dbReference>
<protein>
    <recommendedName>
        <fullName evidence="16">Sensory/regulatory protein RpfC</fullName>
        <ecNumber evidence="3">2.7.13.3</ecNumber>
    </recommendedName>
    <alternativeName>
        <fullName evidence="17">Virulence sensor protein BvgS</fullName>
    </alternativeName>
</protein>
<evidence type="ECO:0000256" key="16">
    <source>
        <dbReference type="ARBA" id="ARBA00068150"/>
    </source>
</evidence>
<evidence type="ECO:0000259" key="23">
    <source>
        <dbReference type="PROSITE" id="PS50112"/>
    </source>
</evidence>
<keyword evidence="5 19" id="KW-0597">Phosphoprotein</keyword>
<keyword evidence="7 20" id="KW-0812">Transmembrane</keyword>
<dbReference type="SMART" id="SM00387">
    <property type="entry name" value="HATPase_c"/>
    <property type="match status" value="1"/>
</dbReference>
<evidence type="ECO:0000259" key="22">
    <source>
        <dbReference type="PROSITE" id="PS50110"/>
    </source>
</evidence>
<comment type="catalytic activity">
    <reaction evidence="1">
        <text>ATP + protein L-histidine = ADP + protein N-phospho-L-histidine.</text>
        <dbReference type="EC" id="2.7.13.3"/>
    </reaction>
</comment>
<dbReference type="Pfam" id="PF00072">
    <property type="entry name" value="Response_reg"/>
    <property type="match status" value="1"/>
</dbReference>
<dbReference type="SMART" id="SM00091">
    <property type="entry name" value="PAS"/>
    <property type="match status" value="2"/>
</dbReference>
<evidence type="ECO:0000256" key="3">
    <source>
        <dbReference type="ARBA" id="ARBA00012438"/>
    </source>
</evidence>